<gene>
    <name evidence="2" type="ORF">Q604_UNBC06924G0005</name>
</gene>
<dbReference type="AlphaFoldDB" id="W1YBM5"/>
<protein>
    <recommendedName>
        <fullName evidence="1">CRISPR system ring nuclease SSO1393-like domain-containing protein</fullName>
    </recommendedName>
</protein>
<sequence>MALKVITSVGTSLITNYIKYYDEFLNDLGFEDISEEFEDIEYKIVSETDEDDLKTERKKIKSELKKWILNTKCIQWESKNDKSVDEITEKDHINKEACAEITSLIKFCELKKQDIEVNLMASDSISSHIIAELLAETLDNHKINNYTINVKYNKKHDCIKGLNIHNEAKFKNEGISNIIKQYQPIWKNTYETTYFNITGGYKGVIPIITLMGQVFNFTIFYLFENTDRIIEMPKIPMKYDEDFFEDFYNEFKDIDENGCIHKKSVKHNFLENEGVKACLEEDDGLITFSEIGQILWEKFKSKFVVFYCPDDVFEDMKDERQKKVREIILDKADNRKLWGSNVKSEDSHKTVYIYTGEKNLARIYHFFDNNLLYIYKTFGNGQHSEHETYIKKQKFDEAFKNKIIKTSKQRKEEK</sequence>
<comment type="caution">
    <text evidence="2">The sequence shown here is derived from an EMBL/GenBank/DDBJ whole genome shotgun (WGS) entry which is preliminary data.</text>
</comment>
<dbReference type="Gene3D" id="3.40.50.10770">
    <property type="entry name" value="Hypothetical protein VC1899 like domain (Restriction endonuclease-like)"/>
    <property type="match status" value="1"/>
</dbReference>
<dbReference type="EMBL" id="AZMM01006924">
    <property type="protein sequence ID" value="ETJ39110.1"/>
    <property type="molecule type" value="Genomic_DNA"/>
</dbReference>
<dbReference type="Pfam" id="PF09651">
    <property type="entry name" value="Cas_APE2256"/>
    <property type="match status" value="1"/>
</dbReference>
<name>W1YBM5_9ZZZZ</name>
<dbReference type="InterPro" id="IPR013442">
    <property type="entry name" value="SSO1393-like"/>
</dbReference>
<feature type="domain" description="CRISPR system ring nuclease SSO1393-like" evidence="1">
    <location>
        <begin position="95"/>
        <end position="235"/>
    </location>
</feature>
<proteinExistence type="predicted"/>
<accession>W1YBM5</accession>
<reference evidence="2" key="1">
    <citation type="submission" date="2013-12" db="EMBL/GenBank/DDBJ databases">
        <title>A Varibaculum cambriense genome reconstructed from a premature infant gut community with otherwise low bacterial novelty that shifts toward anaerobic metabolism during the third week of life.</title>
        <authorList>
            <person name="Brown C.T."/>
            <person name="Sharon I."/>
            <person name="Thomas B.C."/>
            <person name="Castelle C.J."/>
            <person name="Morowitz M.J."/>
            <person name="Banfield J.F."/>
        </authorList>
    </citation>
    <scope>NUCLEOTIDE SEQUENCE</scope>
</reference>
<evidence type="ECO:0000259" key="1">
    <source>
        <dbReference type="Pfam" id="PF09651"/>
    </source>
</evidence>
<organism evidence="2">
    <name type="scientific">human gut metagenome</name>
    <dbReference type="NCBI Taxonomy" id="408170"/>
    <lineage>
        <taxon>unclassified sequences</taxon>
        <taxon>metagenomes</taxon>
        <taxon>organismal metagenomes</taxon>
    </lineage>
</organism>
<evidence type="ECO:0000313" key="2">
    <source>
        <dbReference type="EMBL" id="ETJ39110.1"/>
    </source>
</evidence>